<gene>
    <name evidence="3" type="ORF">GCM10011575_32520</name>
</gene>
<dbReference type="EMBL" id="BMMZ01000008">
    <property type="protein sequence ID" value="GGL71716.1"/>
    <property type="molecule type" value="Genomic_DNA"/>
</dbReference>
<keyword evidence="4" id="KW-1185">Reference proteome</keyword>
<comment type="caution">
    <text evidence="3">The sequence shown here is derived from an EMBL/GenBank/DDBJ whole genome shotgun (WGS) entry which is preliminary data.</text>
</comment>
<dbReference type="Proteomes" id="UP000613840">
    <property type="component" value="Unassembled WGS sequence"/>
</dbReference>
<evidence type="ECO:0000313" key="4">
    <source>
        <dbReference type="Proteomes" id="UP000613840"/>
    </source>
</evidence>
<reference evidence="3" key="2">
    <citation type="submission" date="2020-09" db="EMBL/GenBank/DDBJ databases">
        <authorList>
            <person name="Sun Q."/>
            <person name="Zhou Y."/>
        </authorList>
    </citation>
    <scope>NUCLEOTIDE SEQUENCE</scope>
    <source>
        <strain evidence="3">CGMCC 4.7306</strain>
    </source>
</reference>
<evidence type="ECO:0000256" key="1">
    <source>
        <dbReference type="SAM" id="MobiDB-lite"/>
    </source>
</evidence>
<keyword evidence="2" id="KW-1133">Transmembrane helix</keyword>
<keyword evidence="2" id="KW-0812">Transmembrane</keyword>
<accession>A0A917SEC5</accession>
<protein>
    <submittedName>
        <fullName evidence="3">Uncharacterized protein</fullName>
    </submittedName>
</protein>
<proteinExistence type="predicted"/>
<sequence length="169" mass="18597">MRIVRLRAPGSDPAGYPQALREHNPNPDAEFISVDRMSIQPSTPGGSAEPFLVSIGNIHATERHVVTPAGAWPIADVNIASVDQTSMSTRTPTWAVVLAIALVWFFLLSLLFLLAKESRLQGYIAVTVTTPRGQSYVEQVPVANGKARYEVFNRVSYLQNLIGRERARL</sequence>
<evidence type="ECO:0000256" key="2">
    <source>
        <dbReference type="SAM" id="Phobius"/>
    </source>
</evidence>
<reference evidence="3" key="1">
    <citation type="journal article" date="2014" name="Int. J. Syst. Evol. Microbiol.">
        <title>Complete genome sequence of Corynebacterium casei LMG S-19264T (=DSM 44701T), isolated from a smear-ripened cheese.</title>
        <authorList>
            <consortium name="US DOE Joint Genome Institute (JGI-PGF)"/>
            <person name="Walter F."/>
            <person name="Albersmeier A."/>
            <person name="Kalinowski J."/>
            <person name="Ruckert C."/>
        </authorList>
    </citation>
    <scope>NUCLEOTIDE SEQUENCE</scope>
    <source>
        <strain evidence="3">CGMCC 4.7306</strain>
    </source>
</reference>
<organism evidence="3 4">
    <name type="scientific">Microlunatus endophyticus</name>
    <dbReference type="NCBI Taxonomy" id="1716077"/>
    <lineage>
        <taxon>Bacteria</taxon>
        <taxon>Bacillati</taxon>
        <taxon>Actinomycetota</taxon>
        <taxon>Actinomycetes</taxon>
        <taxon>Propionibacteriales</taxon>
        <taxon>Propionibacteriaceae</taxon>
        <taxon>Microlunatus</taxon>
    </lineage>
</organism>
<keyword evidence="2" id="KW-0472">Membrane</keyword>
<dbReference type="AlphaFoldDB" id="A0A917SEC5"/>
<evidence type="ECO:0000313" key="3">
    <source>
        <dbReference type="EMBL" id="GGL71716.1"/>
    </source>
</evidence>
<feature type="region of interest" description="Disordered" evidence="1">
    <location>
        <begin position="1"/>
        <end position="22"/>
    </location>
</feature>
<feature type="transmembrane region" description="Helical" evidence="2">
    <location>
        <begin position="94"/>
        <end position="115"/>
    </location>
</feature>
<name>A0A917SEC5_9ACTN</name>